<feature type="domain" description="Histidine kinase" evidence="5">
    <location>
        <begin position="295"/>
        <end position="517"/>
    </location>
</feature>
<evidence type="ECO:0000259" key="5">
    <source>
        <dbReference type="PROSITE" id="PS50109"/>
    </source>
</evidence>
<reference evidence="7 8" key="1">
    <citation type="journal article" date="2019" name="Sci. Rep.">
        <title>Comparative genomics of chytrid fungi reveal insights into the obligate biotrophic and pathogenic lifestyle of Synchytrium endobioticum.</title>
        <authorList>
            <person name="van de Vossenberg B.T.L.H."/>
            <person name="Warris S."/>
            <person name="Nguyen H.D.T."/>
            <person name="van Gent-Pelzer M.P.E."/>
            <person name="Joly D.L."/>
            <person name="van de Geest H.C."/>
            <person name="Bonants P.J.M."/>
            <person name="Smith D.S."/>
            <person name="Levesque C.A."/>
            <person name="van der Lee T.A.J."/>
        </authorList>
    </citation>
    <scope>NUCLEOTIDE SEQUENCE [LARGE SCALE GENOMIC DNA]</scope>
    <source>
        <strain evidence="7 8">JEL517</strain>
    </source>
</reference>
<dbReference type="GO" id="GO:0000155">
    <property type="term" value="F:phosphorelay sensor kinase activity"/>
    <property type="evidence" value="ECO:0007669"/>
    <property type="project" value="InterPro"/>
</dbReference>
<evidence type="ECO:0000313" key="8">
    <source>
        <dbReference type="Proteomes" id="UP000319731"/>
    </source>
</evidence>
<dbReference type="PROSITE" id="PS50110">
    <property type="entry name" value="RESPONSE_REGULATORY"/>
    <property type="match status" value="1"/>
</dbReference>
<feature type="transmembrane region" description="Helical" evidence="4">
    <location>
        <begin position="154"/>
        <end position="178"/>
    </location>
</feature>
<accession>A0A507CG89</accession>
<dbReference type="InterPro" id="IPR003594">
    <property type="entry name" value="HATPase_dom"/>
</dbReference>
<evidence type="ECO:0000256" key="2">
    <source>
        <dbReference type="PROSITE-ProRule" id="PRU00169"/>
    </source>
</evidence>
<dbReference type="InterPro" id="IPR036890">
    <property type="entry name" value="HATPase_C_sf"/>
</dbReference>
<protein>
    <recommendedName>
        <fullName evidence="9">Histidine kinase</fullName>
    </recommendedName>
</protein>
<evidence type="ECO:0000256" key="4">
    <source>
        <dbReference type="SAM" id="Phobius"/>
    </source>
</evidence>
<dbReference type="SUPFAM" id="SSF47384">
    <property type="entry name" value="Homodimeric domain of signal transducing histidine kinase"/>
    <property type="match status" value="1"/>
</dbReference>
<feature type="compositionally biased region" description="Polar residues" evidence="3">
    <location>
        <begin position="625"/>
        <end position="641"/>
    </location>
</feature>
<dbReference type="SUPFAM" id="SSF55874">
    <property type="entry name" value="ATPase domain of HSP90 chaperone/DNA topoisomerase II/histidine kinase"/>
    <property type="match status" value="1"/>
</dbReference>
<dbReference type="RefSeq" id="XP_031027035.1">
    <property type="nucleotide sequence ID" value="XM_031166935.1"/>
</dbReference>
<dbReference type="InterPro" id="IPR003661">
    <property type="entry name" value="HisK_dim/P_dom"/>
</dbReference>
<dbReference type="SMART" id="SM00388">
    <property type="entry name" value="HisKA"/>
    <property type="match status" value="1"/>
</dbReference>
<dbReference type="CDD" id="cd00082">
    <property type="entry name" value="HisKA"/>
    <property type="match status" value="1"/>
</dbReference>
<dbReference type="PANTHER" id="PTHR43719">
    <property type="entry name" value="TWO-COMPONENT HISTIDINE KINASE"/>
    <property type="match status" value="1"/>
</dbReference>
<feature type="domain" description="Response regulatory" evidence="6">
    <location>
        <begin position="702"/>
        <end position="817"/>
    </location>
</feature>
<dbReference type="Proteomes" id="UP000319731">
    <property type="component" value="Unassembled WGS sequence"/>
</dbReference>
<keyword evidence="4" id="KW-0472">Membrane</keyword>
<dbReference type="Pfam" id="PF00512">
    <property type="entry name" value="HisKA"/>
    <property type="match status" value="1"/>
</dbReference>
<dbReference type="InterPro" id="IPR036097">
    <property type="entry name" value="HisK_dim/P_sf"/>
</dbReference>
<keyword evidence="4" id="KW-0812">Transmembrane</keyword>
<dbReference type="FunFam" id="3.30.565.10:FF:000010">
    <property type="entry name" value="Sensor histidine kinase RcsC"/>
    <property type="match status" value="1"/>
</dbReference>
<dbReference type="OrthoDB" id="10266508at2759"/>
<evidence type="ECO:0000313" key="7">
    <source>
        <dbReference type="EMBL" id="TPX36964.1"/>
    </source>
</evidence>
<dbReference type="InterPro" id="IPR050956">
    <property type="entry name" value="2C_system_His_kinase"/>
</dbReference>
<feature type="transmembrane region" description="Helical" evidence="4">
    <location>
        <begin position="90"/>
        <end position="111"/>
    </location>
</feature>
<feature type="region of interest" description="Disordered" evidence="3">
    <location>
        <begin position="624"/>
        <end position="644"/>
    </location>
</feature>
<dbReference type="SUPFAM" id="SSF52172">
    <property type="entry name" value="CheY-like"/>
    <property type="match status" value="1"/>
</dbReference>
<dbReference type="SMART" id="SM00448">
    <property type="entry name" value="REC"/>
    <property type="match status" value="1"/>
</dbReference>
<feature type="transmembrane region" description="Helical" evidence="4">
    <location>
        <begin position="123"/>
        <end position="142"/>
    </location>
</feature>
<keyword evidence="1 2" id="KW-0597">Phosphoprotein</keyword>
<evidence type="ECO:0000256" key="3">
    <source>
        <dbReference type="SAM" id="MobiDB-lite"/>
    </source>
</evidence>
<feature type="modified residue" description="4-aspartylphosphate" evidence="2">
    <location>
        <position position="753"/>
    </location>
</feature>
<feature type="transmembrane region" description="Helical" evidence="4">
    <location>
        <begin position="46"/>
        <end position="69"/>
    </location>
</feature>
<dbReference type="CDD" id="cd16922">
    <property type="entry name" value="HATPase_EvgS-ArcB-TorS-like"/>
    <property type="match status" value="1"/>
</dbReference>
<dbReference type="InterPro" id="IPR004358">
    <property type="entry name" value="Sig_transdc_His_kin-like_C"/>
</dbReference>
<comment type="caution">
    <text evidence="7">The sequence shown here is derived from an EMBL/GenBank/DDBJ whole genome shotgun (WGS) entry which is preliminary data.</text>
</comment>
<evidence type="ECO:0000259" key="6">
    <source>
        <dbReference type="PROSITE" id="PS50110"/>
    </source>
</evidence>
<evidence type="ECO:0008006" key="9">
    <source>
        <dbReference type="Google" id="ProtNLM"/>
    </source>
</evidence>
<dbReference type="Gene3D" id="1.10.287.130">
    <property type="match status" value="1"/>
</dbReference>
<dbReference type="InterPro" id="IPR011006">
    <property type="entry name" value="CheY-like_superfamily"/>
</dbReference>
<dbReference type="CDD" id="cd17546">
    <property type="entry name" value="REC_hyHK_CKI1_RcsC-like"/>
    <property type="match status" value="1"/>
</dbReference>
<gene>
    <name evidence="7" type="ORF">SmJEL517_g01007</name>
</gene>
<keyword evidence="4" id="KW-1133">Transmembrane helix</keyword>
<dbReference type="EMBL" id="QEAO01000003">
    <property type="protein sequence ID" value="TPX36964.1"/>
    <property type="molecule type" value="Genomic_DNA"/>
</dbReference>
<dbReference type="Gene3D" id="3.40.50.2300">
    <property type="match status" value="1"/>
</dbReference>
<dbReference type="Gene3D" id="3.30.565.10">
    <property type="entry name" value="Histidine kinase-like ATPase, C-terminal domain"/>
    <property type="match status" value="1"/>
</dbReference>
<dbReference type="STRING" id="1806994.A0A507CG89"/>
<dbReference type="GeneID" id="42002232"/>
<dbReference type="InterPro" id="IPR001789">
    <property type="entry name" value="Sig_transdc_resp-reg_receiver"/>
</dbReference>
<evidence type="ECO:0000256" key="1">
    <source>
        <dbReference type="ARBA" id="ARBA00022553"/>
    </source>
</evidence>
<organism evidence="7 8">
    <name type="scientific">Synchytrium microbalum</name>
    <dbReference type="NCBI Taxonomy" id="1806994"/>
    <lineage>
        <taxon>Eukaryota</taxon>
        <taxon>Fungi</taxon>
        <taxon>Fungi incertae sedis</taxon>
        <taxon>Chytridiomycota</taxon>
        <taxon>Chytridiomycota incertae sedis</taxon>
        <taxon>Chytridiomycetes</taxon>
        <taxon>Synchytriales</taxon>
        <taxon>Synchytriaceae</taxon>
        <taxon>Synchytrium</taxon>
    </lineage>
</organism>
<dbReference type="PRINTS" id="PR00344">
    <property type="entry name" value="BCTRLSENSOR"/>
</dbReference>
<dbReference type="Pfam" id="PF02518">
    <property type="entry name" value="HATPase_c"/>
    <property type="match status" value="1"/>
</dbReference>
<dbReference type="PROSITE" id="PS50109">
    <property type="entry name" value="HIS_KIN"/>
    <property type="match status" value="1"/>
</dbReference>
<name>A0A507CG89_9FUNG</name>
<dbReference type="Pfam" id="PF00072">
    <property type="entry name" value="Response_reg"/>
    <property type="match status" value="1"/>
</dbReference>
<dbReference type="PANTHER" id="PTHR43719:SF28">
    <property type="entry name" value="PEROXIDE STRESS-ACTIVATED HISTIDINE KINASE MAK1-RELATED"/>
    <property type="match status" value="1"/>
</dbReference>
<sequence length="817" mass="90510">MTGCLITAYVQRWARNAYSYAILEVSVWLFNAFGKMIIDSSNFTAIATYSFGEFFVANAMAFSLIALWSRARRKSGLSLDQPLLLDEIHLVMPFIVLSLLLSALVAVVRSYPSGLGLSGFLDWFASQSVGLVVTLPAVLLVSQTDWRHRSNFTWTRMLIATILTVAVITIPIAVSFVYETPLLTVRPATFKVFWAVLFTVPVLALSGVLLGTTGLALHLLLFSIATPMIRFLPGDFEYDDHLLAMMILLIDLSMIPFFVLLADRNRFLGSVEKQVQERTIELVKANQEKTEFMSFLCHELRNPLHVVLSMADMTMTENPNNEYAKASITAARYMADLCNDVLDATKLKSGKTSIEPHWGDLATMLNEQCHSFALHAATLGINLEYHCDATVPDKLYTDNLRWRQCLTNLLANACRFTKSGGRVDVSLYLIKDGTIPLDHVRLRCEVADTGIGIDPSHIPTLFAPFSIASQQTTREYQGSGLGLSLSAMLVELMGGKLQVESQPGHGTRFWFELIVRRETSSQTPHTSIGMEGMDLGTPRVAMIEMNSVSGHHCNHTAGTCHCHQASGTSVCTHHTSSTGACGVHRLAILPKSQNNSREGLADDDTIVDIHPVKRTNSEPTAVVPFTTTKQPDQPTMSQTSPLGLMMSNDIGTHMRGRDRNESNSFVMSDQVADNVPATIPNDFTQEITPTQPESNTFEHIIGALVVDDSDVNRALLKRMLNRLKPDMELHMANDGQEAIDLAEQHKYRIIFMDLQMPRVDGWQAISHIRKAGLNIDTPIVITSANTVLVEEDTIRQCGVLPKPFLVKDLKSALDKYI</sequence>
<feature type="transmembrane region" description="Helical" evidence="4">
    <location>
        <begin position="17"/>
        <end position="34"/>
    </location>
</feature>
<proteinExistence type="predicted"/>
<dbReference type="InterPro" id="IPR005467">
    <property type="entry name" value="His_kinase_dom"/>
</dbReference>
<keyword evidence="8" id="KW-1185">Reference proteome</keyword>
<dbReference type="SMART" id="SM00387">
    <property type="entry name" value="HATPase_c"/>
    <property type="match status" value="1"/>
</dbReference>
<feature type="transmembrane region" description="Helical" evidence="4">
    <location>
        <begin position="242"/>
        <end position="262"/>
    </location>
</feature>
<feature type="transmembrane region" description="Helical" evidence="4">
    <location>
        <begin position="193"/>
        <end position="221"/>
    </location>
</feature>
<dbReference type="AlphaFoldDB" id="A0A507CG89"/>